<dbReference type="EMBL" id="ML208703">
    <property type="protein sequence ID" value="TFK61026.1"/>
    <property type="molecule type" value="Genomic_DNA"/>
</dbReference>
<proteinExistence type="predicted"/>
<reference evidence="1 2" key="1">
    <citation type="journal article" date="2019" name="Nat. Ecol. Evol.">
        <title>Megaphylogeny resolves global patterns of mushroom evolution.</title>
        <authorList>
            <person name="Varga T."/>
            <person name="Krizsan K."/>
            <person name="Foldi C."/>
            <person name="Dima B."/>
            <person name="Sanchez-Garcia M."/>
            <person name="Sanchez-Ramirez S."/>
            <person name="Szollosi G.J."/>
            <person name="Szarkandi J.G."/>
            <person name="Papp V."/>
            <person name="Albert L."/>
            <person name="Andreopoulos W."/>
            <person name="Angelini C."/>
            <person name="Antonin V."/>
            <person name="Barry K.W."/>
            <person name="Bougher N.L."/>
            <person name="Buchanan P."/>
            <person name="Buyck B."/>
            <person name="Bense V."/>
            <person name="Catcheside P."/>
            <person name="Chovatia M."/>
            <person name="Cooper J."/>
            <person name="Damon W."/>
            <person name="Desjardin D."/>
            <person name="Finy P."/>
            <person name="Geml J."/>
            <person name="Haridas S."/>
            <person name="Hughes K."/>
            <person name="Justo A."/>
            <person name="Karasinski D."/>
            <person name="Kautmanova I."/>
            <person name="Kiss B."/>
            <person name="Kocsube S."/>
            <person name="Kotiranta H."/>
            <person name="LaButti K.M."/>
            <person name="Lechner B.E."/>
            <person name="Liimatainen K."/>
            <person name="Lipzen A."/>
            <person name="Lukacs Z."/>
            <person name="Mihaltcheva S."/>
            <person name="Morgado L.N."/>
            <person name="Niskanen T."/>
            <person name="Noordeloos M.E."/>
            <person name="Ohm R.A."/>
            <person name="Ortiz-Santana B."/>
            <person name="Ovrebo C."/>
            <person name="Racz N."/>
            <person name="Riley R."/>
            <person name="Savchenko A."/>
            <person name="Shiryaev A."/>
            <person name="Soop K."/>
            <person name="Spirin V."/>
            <person name="Szebenyi C."/>
            <person name="Tomsovsky M."/>
            <person name="Tulloss R.E."/>
            <person name="Uehling J."/>
            <person name="Grigoriev I.V."/>
            <person name="Vagvolgyi C."/>
            <person name="Papp T."/>
            <person name="Martin F.M."/>
            <person name="Miettinen O."/>
            <person name="Hibbett D.S."/>
            <person name="Nagy L.G."/>
        </authorList>
    </citation>
    <scope>NUCLEOTIDE SEQUENCE [LARGE SCALE GENOMIC DNA]</scope>
    <source>
        <strain evidence="1 2">NL-1719</strain>
    </source>
</reference>
<gene>
    <name evidence="1" type="ORF">BDN72DRAFT_904470</name>
</gene>
<evidence type="ECO:0000313" key="2">
    <source>
        <dbReference type="Proteomes" id="UP000308600"/>
    </source>
</evidence>
<organism evidence="1 2">
    <name type="scientific">Pluteus cervinus</name>
    <dbReference type="NCBI Taxonomy" id="181527"/>
    <lineage>
        <taxon>Eukaryota</taxon>
        <taxon>Fungi</taxon>
        <taxon>Dikarya</taxon>
        <taxon>Basidiomycota</taxon>
        <taxon>Agaricomycotina</taxon>
        <taxon>Agaricomycetes</taxon>
        <taxon>Agaricomycetidae</taxon>
        <taxon>Agaricales</taxon>
        <taxon>Pluteineae</taxon>
        <taxon>Pluteaceae</taxon>
        <taxon>Pluteus</taxon>
    </lineage>
</organism>
<protein>
    <submittedName>
        <fullName evidence="1">Uncharacterized protein</fullName>
    </submittedName>
</protein>
<name>A0ACD3A5S7_9AGAR</name>
<keyword evidence="2" id="KW-1185">Reference proteome</keyword>
<dbReference type="Proteomes" id="UP000308600">
    <property type="component" value="Unassembled WGS sequence"/>
</dbReference>
<sequence>MHGESQELEFDYRMRSKAAQSLPKPDKIETELDSSTLPAAGWKPTVGPQCGTGEYRETGFLRDTKLLNGMGERLTLFYMIKSASSLLLPEGQGIQHGHSPQAIKLPATSFSLGSQRIRSTTRHIARRPDEPQIEGDEDIQTNIPIPGAGERIIMDDDDFPEPVGDDSIPTPRPRTLAVRYYPTTMRF</sequence>
<evidence type="ECO:0000313" key="1">
    <source>
        <dbReference type="EMBL" id="TFK61026.1"/>
    </source>
</evidence>
<accession>A0ACD3A5S7</accession>